<evidence type="ECO:0000313" key="3">
    <source>
        <dbReference type="Proteomes" id="UP001208017"/>
    </source>
</evidence>
<comment type="caution">
    <text evidence="2">The sequence shown here is derived from an EMBL/GenBank/DDBJ whole genome shotgun (WGS) entry which is preliminary data.</text>
</comment>
<dbReference type="PROSITE" id="PS50846">
    <property type="entry name" value="HMA_2"/>
    <property type="match status" value="1"/>
</dbReference>
<dbReference type="EMBL" id="JAPMLT010000007">
    <property type="protein sequence ID" value="MCX7570856.1"/>
    <property type="molecule type" value="Genomic_DNA"/>
</dbReference>
<evidence type="ECO:0000313" key="2">
    <source>
        <dbReference type="EMBL" id="MCX7570856.1"/>
    </source>
</evidence>
<dbReference type="Gene3D" id="3.30.70.100">
    <property type="match status" value="1"/>
</dbReference>
<feature type="domain" description="HMA" evidence="1">
    <location>
        <begin position="1"/>
        <end position="67"/>
    </location>
</feature>
<dbReference type="Proteomes" id="UP001208017">
    <property type="component" value="Unassembled WGS sequence"/>
</dbReference>
<protein>
    <submittedName>
        <fullName evidence="2">Heavy-metal-associated domain-containing protein</fullName>
    </submittedName>
</protein>
<dbReference type="RefSeq" id="WP_267152104.1">
    <property type="nucleotide sequence ID" value="NZ_JAPMLT010000007.1"/>
</dbReference>
<dbReference type="Pfam" id="PF00403">
    <property type="entry name" value="HMA"/>
    <property type="match status" value="1"/>
</dbReference>
<sequence length="74" mass="8221">MSIAHIMIRNCSPDEYRKVSKSLNALTGVDHATADPGNHIIEVAYDSQLVNVNQLRKTVRAAGIDVLSDWKEPF</sequence>
<keyword evidence="3" id="KW-1185">Reference proteome</keyword>
<proteinExistence type="predicted"/>
<gene>
    <name evidence="2" type="ORF">OS242_12905</name>
</gene>
<organism evidence="2 3">
    <name type="scientific">Tumebacillus lacus</name>
    <dbReference type="NCBI Taxonomy" id="2995335"/>
    <lineage>
        <taxon>Bacteria</taxon>
        <taxon>Bacillati</taxon>
        <taxon>Bacillota</taxon>
        <taxon>Bacilli</taxon>
        <taxon>Bacillales</taxon>
        <taxon>Alicyclobacillaceae</taxon>
        <taxon>Tumebacillus</taxon>
    </lineage>
</organism>
<accession>A0ABT3X1Q5</accession>
<reference evidence="2 3" key="1">
    <citation type="submission" date="2022-11" db="EMBL/GenBank/DDBJ databases">
        <title>Study of microbial diversity in lake waters.</title>
        <authorList>
            <person name="Zhang J."/>
        </authorList>
    </citation>
    <scope>NUCLEOTIDE SEQUENCE [LARGE SCALE GENOMIC DNA]</scope>
    <source>
        <strain evidence="2 3">DT12</strain>
    </source>
</reference>
<dbReference type="InterPro" id="IPR006121">
    <property type="entry name" value="HMA_dom"/>
</dbReference>
<dbReference type="InterPro" id="IPR036163">
    <property type="entry name" value="HMA_dom_sf"/>
</dbReference>
<evidence type="ECO:0000259" key="1">
    <source>
        <dbReference type="PROSITE" id="PS50846"/>
    </source>
</evidence>
<name>A0ABT3X1Q5_9BACL</name>
<dbReference type="SUPFAM" id="SSF55008">
    <property type="entry name" value="HMA, heavy metal-associated domain"/>
    <property type="match status" value="1"/>
</dbReference>